<protein>
    <recommendedName>
        <fullName evidence="3">DDE 3 domain containing protein</fullName>
    </recommendedName>
</protein>
<dbReference type="PANTHER" id="PTHR47326:SF1">
    <property type="entry name" value="HTH PSQ-TYPE DOMAIN-CONTAINING PROTEIN"/>
    <property type="match status" value="1"/>
</dbReference>
<reference evidence="1 2" key="1">
    <citation type="submission" date="2017-03" db="EMBL/GenBank/DDBJ databases">
        <title>Genome of the blue death feigning beetle - Asbolus verrucosus.</title>
        <authorList>
            <person name="Rider S.D."/>
        </authorList>
    </citation>
    <scope>NUCLEOTIDE SEQUENCE [LARGE SCALE GENOMIC DNA]</scope>
    <source>
        <strain evidence="1">Butters</strain>
        <tissue evidence="1">Head and leg muscle</tissue>
    </source>
</reference>
<evidence type="ECO:0000313" key="2">
    <source>
        <dbReference type="Proteomes" id="UP000292052"/>
    </source>
</evidence>
<dbReference type="InterPro" id="IPR036397">
    <property type="entry name" value="RNaseH_sf"/>
</dbReference>
<sequence>MHPYHLQRVQALRPTDYPRRVRFCQWFVDQVNDSFLSKILFTDEAQFSRSGIRNLHSLHLWAAENPHGFRDVHFQDNFSLNV</sequence>
<keyword evidence="2" id="KW-1185">Reference proteome</keyword>
<evidence type="ECO:0000313" key="1">
    <source>
        <dbReference type="EMBL" id="RZB40097.1"/>
    </source>
</evidence>
<dbReference type="AlphaFoldDB" id="A0A482VA28"/>
<dbReference type="Gene3D" id="3.30.420.10">
    <property type="entry name" value="Ribonuclease H-like superfamily/Ribonuclease H"/>
    <property type="match status" value="1"/>
</dbReference>
<proteinExistence type="predicted"/>
<name>A0A482VA28_ASBVE</name>
<dbReference type="PANTHER" id="PTHR47326">
    <property type="entry name" value="TRANSPOSABLE ELEMENT TC3 TRANSPOSASE-LIKE PROTEIN"/>
    <property type="match status" value="1"/>
</dbReference>
<dbReference type="Proteomes" id="UP000292052">
    <property type="component" value="Unassembled WGS sequence"/>
</dbReference>
<organism evidence="1 2">
    <name type="scientific">Asbolus verrucosus</name>
    <name type="common">Desert ironclad beetle</name>
    <dbReference type="NCBI Taxonomy" id="1661398"/>
    <lineage>
        <taxon>Eukaryota</taxon>
        <taxon>Metazoa</taxon>
        <taxon>Ecdysozoa</taxon>
        <taxon>Arthropoda</taxon>
        <taxon>Hexapoda</taxon>
        <taxon>Insecta</taxon>
        <taxon>Pterygota</taxon>
        <taxon>Neoptera</taxon>
        <taxon>Endopterygota</taxon>
        <taxon>Coleoptera</taxon>
        <taxon>Polyphaga</taxon>
        <taxon>Cucujiformia</taxon>
        <taxon>Tenebrionidae</taxon>
        <taxon>Pimeliinae</taxon>
        <taxon>Asbolus</taxon>
    </lineage>
</organism>
<comment type="caution">
    <text evidence="1">The sequence shown here is derived from an EMBL/GenBank/DDBJ whole genome shotgun (WGS) entry which is preliminary data.</text>
</comment>
<dbReference type="OrthoDB" id="6757697at2759"/>
<dbReference type="EMBL" id="QDEB01122272">
    <property type="protein sequence ID" value="RZB40097.1"/>
    <property type="molecule type" value="Genomic_DNA"/>
</dbReference>
<accession>A0A482VA28</accession>
<evidence type="ECO:0008006" key="3">
    <source>
        <dbReference type="Google" id="ProtNLM"/>
    </source>
</evidence>
<dbReference type="GO" id="GO:0003676">
    <property type="term" value="F:nucleic acid binding"/>
    <property type="evidence" value="ECO:0007669"/>
    <property type="project" value="InterPro"/>
</dbReference>
<gene>
    <name evidence="1" type="ORF">BDFB_006420</name>
</gene>